<feature type="region of interest" description="Disordered" evidence="1">
    <location>
        <begin position="697"/>
        <end position="754"/>
    </location>
</feature>
<dbReference type="AlphaFoldDB" id="A0A835W9C4"/>
<dbReference type="EMBL" id="JAEHOD010000036">
    <property type="protein sequence ID" value="KAG2441191.1"/>
    <property type="molecule type" value="Genomic_DNA"/>
</dbReference>
<gene>
    <name evidence="2" type="ORF">HYH02_010035</name>
</gene>
<feature type="region of interest" description="Disordered" evidence="1">
    <location>
        <begin position="649"/>
        <end position="682"/>
    </location>
</feature>
<keyword evidence="3" id="KW-1185">Reference proteome</keyword>
<organism evidence="2 3">
    <name type="scientific">Chlamydomonas schloesseri</name>
    <dbReference type="NCBI Taxonomy" id="2026947"/>
    <lineage>
        <taxon>Eukaryota</taxon>
        <taxon>Viridiplantae</taxon>
        <taxon>Chlorophyta</taxon>
        <taxon>core chlorophytes</taxon>
        <taxon>Chlorophyceae</taxon>
        <taxon>CS clade</taxon>
        <taxon>Chlamydomonadales</taxon>
        <taxon>Chlamydomonadaceae</taxon>
        <taxon>Chlamydomonas</taxon>
    </lineage>
</organism>
<feature type="compositionally biased region" description="Gly residues" evidence="1">
    <location>
        <begin position="671"/>
        <end position="680"/>
    </location>
</feature>
<comment type="caution">
    <text evidence="2">The sequence shown here is derived from an EMBL/GenBank/DDBJ whole genome shotgun (WGS) entry which is preliminary data.</text>
</comment>
<reference evidence="2" key="1">
    <citation type="journal article" date="2020" name="bioRxiv">
        <title>Comparative genomics of Chlamydomonas.</title>
        <authorList>
            <person name="Craig R.J."/>
            <person name="Hasan A.R."/>
            <person name="Ness R.W."/>
            <person name="Keightley P.D."/>
        </authorList>
    </citation>
    <scope>NUCLEOTIDE SEQUENCE</scope>
    <source>
        <strain evidence="2">CCAP 11/173</strain>
    </source>
</reference>
<name>A0A835W9C4_9CHLO</name>
<feature type="region of interest" description="Disordered" evidence="1">
    <location>
        <begin position="413"/>
        <end position="445"/>
    </location>
</feature>
<dbReference type="OrthoDB" id="10688425at2759"/>
<dbReference type="Proteomes" id="UP000613740">
    <property type="component" value="Unassembled WGS sequence"/>
</dbReference>
<evidence type="ECO:0000313" key="3">
    <source>
        <dbReference type="Proteomes" id="UP000613740"/>
    </source>
</evidence>
<feature type="compositionally biased region" description="Low complexity" evidence="1">
    <location>
        <begin position="413"/>
        <end position="438"/>
    </location>
</feature>
<evidence type="ECO:0000256" key="1">
    <source>
        <dbReference type="SAM" id="MobiDB-lite"/>
    </source>
</evidence>
<protein>
    <submittedName>
        <fullName evidence="2">Uncharacterized protein</fullName>
    </submittedName>
</protein>
<feature type="compositionally biased region" description="Low complexity" evidence="1">
    <location>
        <begin position="708"/>
        <end position="747"/>
    </location>
</feature>
<evidence type="ECO:0000313" key="2">
    <source>
        <dbReference type="EMBL" id="KAG2441191.1"/>
    </source>
</evidence>
<proteinExistence type="predicted"/>
<sequence length="754" mass="72445">MWLSSSLPKQGGVIEASLGLLAPNASRSASAATITCSELVGVGVFEHLSSAGNAFDSGCAALGASASARSRAGEAAAAGAHQVHDLEAPARPGAAFARPPAPLYTVGRILACSSSAYSASGGLSGSGYCQASPAVSSASTKHSSTTGGVAFLAEASAAAGLSAADELLQSPAPVVFEKTVRGGAPRQLLPAAEGLARASRAPPVWGVSASFDATVSAAAAVKAVGSGSLQHAQPGSKAISAMLAAPSGVGGACPCAAAAAVAEGDASGSDSGRCQSCPMTWPLHLLEAGGVLTALVSPGDSGANAFAYGTDGATTAPGATAPTAAAPCIGSGPNTNNHIHTHHEAQPQTQRQIQPPPQLQQLQPLGARRARMSMEEALPEHPLLRLMSGAGSGVIALGSSGSGAAPATPTAAVAAGEAGSSSSFSTQQQQAMQAHPHPVFGGGTRTATEGLSWLLMNAEAAELAPEAAPAAAAAAAAAAASGGSTTAGSKPGSSGGMAQGVVDVEEAARVVSELQPVLQELQAMRAEMGLFGGGAAAVAATGGLRPPGASISRGPWLVSASFATGSASGLVQAPARGAVSAAAFVSAGGQGRRSGVGAAASTASDAALALSAVLASLPDVEEYDEPLSPGATAHANRVLAPPPVTALLGSQQRPAATPPCPHPHGHAQRRGGAGGAGGRGAQLQPRARLLAGLAASQLASPASPPQQGPKDATAATSAGASSSTAASLAAAAAAAAAHGSGSSSGGKASRRGRR</sequence>
<accession>A0A835W9C4</accession>